<evidence type="ECO:0000313" key="2">
    <source>
        <dbReference type="Proteomes" id="UP001597205"/>
    </source>
</evidence>
<gene>
    <name evidence="1" type="ORF">ACFQ2C_17120</name>
</gene>
<accession>A0ABW3RRF6</accession>
<protein>
    <submittedName>
        <fullName evidence="1">Uncharacterized protein</fullName>
    </submittedName>
</protein>
<name>A0ABW3RRF6_9SPHI</name>
<dbReference type="RefSeq" id="WP_380898596.1">
    <property type="nucleotide sequence ID" value="NZ_JBHTKY010000036.1"/>
</dbReference>
<dbReference type="EMBL" id="JBHTKY010000036">
    <property type="protein sequence ID" value="MFD1167323.1"/>
    <property type="molecule type" value="Genomic_DNA"/>
</dbReference>
<evidence type="ECO:0000313" key="1">
    <source>
        <dbReference type="EMBL" id="MFD1167323.1"/>
    </source>
</evidence>
<dbReference type="Proteomes" id="UP001597205">
    <property type="component" value="Unassembled WGS sequence"/>
</dbReference>
<organism evidence="1 2">
    <name type="scientific">Sphingobacterium daejeonense</name>
    <dbReference type="NCBI Taxonomy" id="371142"/>
    <lineage>
        <taxon>Bacteria</taxon>
        <taxon>Pseudomonadati</taxon>
        <taxon>Bacteroidota</taxon>
        <taxon>Sphingobacteriia</taxon>
        <taxon>Sphingobacteriales</taxon>
        <taxon>Sphingobacteriaceae</taxon>
        <taxon>Sphingobacterium</taxon>
    </lineage>
</organism>
<proteinExistence type="predicted"/>
<comment type="caution">
    <text evidence="1">The sequence shown here is derived from an EMBL/GenBank/DDBJ whole genome shotgun (WGS) entry which is preliminary data.</text>
</comment>
<keyword evidence="2" id="KW-1185">Reference proteome</keyword>
<reference evidence="2" key="1">
    <citation type="journal article" date="2019" name="Int. J. Syst. Evol. Microbiol.">
        <title>The Global Catalogue of Microorganisms (GCM) 10K type strain sequencing project: providing services to taxonomists for standard genome sequencing and annotation.</title>
        <authorList>
            <consortium name="The Broad Institute Genomics Platform"/>
            <consortium name="The Broad Institute Genome Sequencing Center for Infectious Disease"/>
            <person name="Wu L."/>
            <person name="Ma J."/>
        </authorList>
    </citation>
    <scope>NUCLEOTIDE SEQUENCE [LARGE SCALE GENOMIC DNA]</scope>
    <source>
        <strain evidence="2">CCUG 52468</strain>
    </source>
</reference>
<sequence>MKILGHFECPVEKTENNNDNLPNWDDDGHVLFLYDKNAILDGDHAYVIQLTRWKGT</sequence>